<feature type="compositionally biased region" description="Polar residues" evidence="1">
    <location>
        <begin position="10"/>
        <end position="26"/>
    </location>
</feature>
<evidence type="ECO:0000256" key="1">
    <source>
        <dbReference type="SAM" id="MobiDB-lite"/>
    </source>
</evidence>
<reference evidence="2 3" key="1">
    <citation type="submission" date="2019-02" db="EMBL/GenBank/DDBJ databases">
        <title>Deep-cultivation of Planctomycetes and their phenomic and genomic characterization uncovers novel biology.</title>
        <authorList>
            <person name="Wiegand S."/>
            <person name="Jogler M."/>
            <person name="Boedeker C."/>
            <person name="Pinto D."/>
            <person name="Vollmers J."/>
            <person name="Rivas-Marin E."/>
            <person name="Kohn T."/>
            <person name="Peeters S.H."/>
            <person name="Heuer A."/>
            <person name="Rast P."/>
            <person name="Oberbeckmann S."/>
            <person name="Bunk B."/>
            <person name="Jeske O."/>
            <person name="Meyerdierks A."/>
            <person name="Storesund J.E."/>
            <person name="Kallscheuer N."/>
            <person name="Luecker S."/>
            <person name="Lage O.M."/>
            <person name="Pohl T."/>
            <person name="Merkel B.J."/>
            <person name="Hornburger P."/>
            <person name="Mueller R.-W."/>
            <person name="Bruemmer F."/>
            <person name="Labrenz M."/>
            <person name="Spormann A.M."/>
            <person name="Op den Camp H."/>
            <person name="Overmann J."/>
            <person name="Amann R."/>
            <person name="Jetten M.S.M."/>
            <person name="Mascher T."/>
            <person name="Medema M.H."/>
            <person name="Devos D.P."/>
            <person name="Kaster A.-K."/>
            <person name="Ovreas L."/>
            <person name="Rohde M."/>
            <person name="Galperin M.Y."/>
            <person name="Jogler C."/>
        </authorList>
    </citation>
    <scope>NUCLEOTIDE SEQUENCE [LARGE SCALE GENOMIC DNA]</scope>
    <source>
        <strain evidence="2 3">K22_7</strain>
    </source>
</reference>
<dbReference type="EMBL" id="CP036525">
    <property type="protein sequence ID" value="QDT05746.1"/>
    <property type="molecule type" value="Genomic_DNA"/>
</dbReference>
<dbReference type="KEGG" id="rlc:K227x_41490"/>
<feature type="region of interest" description="Disordered" evidence="1">
    <location>
        <begin position="1"/>
        <end position="30"/>
    </location>
</feature>
<evidence type="ECO:0000313" key="3">
    <source>
        <dbReference type="Proteomes" id="UP000318538"/>
    </source>
</evidence>
<protein>
    <submittedName>
        <fullName evidence="2">Uncharacterized protein</fullName>
    </submittedName>
</protein>
<dbReference type="AlphaFoldDB" id="A0A517NF45"/>
<sequence>MEVAPAKNIANHTSPARSFLPRQTSDLPKRCQTGLNRMSLRFAENIPRPQRFVRARQREILSYGNL</sequence>
<evidence type="ECO:0000313" key="2">
    <source>
        <dbReference type="EMBL" id="QDT05746.1"/>
    </source>
</evidence>
<name>A0A517NF45_9BACT</name>
<dbReference type="Proteomes" id="UP000318538">
    <property type="component" value="Chromosome"/>
</dbReference>
<accession>A0A517NF45</accession>
<organism evidence="2 3">
    <name type="scientific">Rubripirellula lacrimiformis</name>
    <dbReference type="NCBI Taxonomy" id="1930273"/>
    <lineage>
        <taxon>Bacteria</taxon>
        <taxon>Pseudomonadati</taxon>
        <taxon>Planctomycetota</taxon>
        <taxon>Planctomycetia</taxon>
        <taxon>Pirellulales</taxon>
        <taxon>Pirellulaceae</taxon>
        <taxon>Rubripirellula</taxon>
    </lineage>
</organism>
<proteinExistence type="predicted"/>
<keyword evidence="3" id="KW-1185">Reference proteome</keyword>
<gene>
    <name evidence="2" type="ORF">K227x_41490</name>
</gene>